<keyword evidence="2" id="KW-0805">Transcription regulation</keyword>
<gene>
    <name evidence="6" type="ORF">ODI_01314</name>
    <name evidence="7" type="ORF">ODI_R3953</name>
</gene>
<dbReference type="SUPFAM" id="SSF53850">
    <property type="entry name" value="Periplasmic binding protein-like II"/>
    <property type="match status" value="1"/>
</dbReference>
<evidence type="ECO:0000256" key="2">
    <source>
        <dbReference type="ARBA" id="ARBA00023015"/>
    </source>
</evidence>
<dbReference type="Pfam" id="PF03466">
    <property type="entry name" value="LysR_substrate"/>
    <property type="match status" value="1"/>
</dbReference>
<dbReference type="Pfam" id="PF00126">
    <property type="entry name" value="HTH_1"/>
    <property type="match status" value="1"/>
</dbReference>
<dbReference type="InterPro" id="IPR036388">
    <property type="entry name" value="WH-like_DNA-bd_sf"/>
</dbReference>
<dbReference type="InterPro" id="IPR000847">
    <property type="entry name" value="LysR_HTH_N"/>
</dbReference>
<dbReference type="Gene3D" id="1.10.10.10">
    <property type="entry name" value="Winged helix-like DNA-binding domain superfamily/Winged helix DNA-binding domain"/>
    <property type="match status" value="1"/>
</dbReference>
<reference evidence="7 8" key="2">
    <citation type="submission" date="2017-08" db="EMBL/GenBank/DDBJ databases">
        <authorList>
            <person name="de Groot N.N."/>
        </authorList>
    </citation>
    <scope>NUCLEOTIDE SEQUENCE [LARGE SCALE GENOMIC DNA]</scope>
    <source>
        <strain evidence="7">Orrdi1</strain>
    </source>
</reference>
<dbReference type="GO" id="GO:0003700">
    <property type="term" value="F:DNA-binding transcription factor activity"/>
    <property type="evidence" value="ECO:0007669"/>
    <property type="project" value="InterPro"/>
</dbReference>
<evidence type="ECO:0000259" key="5">
    <source>
        <dbReference type="PROSITE" id="PS50931"/>
    </source>
</evidence>
<keyword evidence="3" id="KW-0238">DNA-binding</keyword>
<sequence>MDHPAPAIMQLRHVELIQAILATGSLTQAAARLHITQPAASKLLAHAETQLGFKLFERIRGRLRATREADILAPELDRLARNLEGVQRLARNLRRHPSGHVRVGCAPSLGLGLLPQAIRLNRERHPDITFSVRTQHTAELVEALLARELDIALSFEPPTPPGIAAQAVGESRLVLVEAADAAGNAGPVSLANLPSDALIGLDAQDPLGGLLHQALGREAPEAGSLQVQTHYVACALAAAGCGAAVVDAYTAHAMVRPGLRIRPLAPALTFRLNALMLASDAPSALLRGFLVSVRQACAEAPDSIAIAAPD</sequence>
<evidence type="ECO:0000313" key="8">
    <source>
        <dbReference type="Proteomes" id="UP000078558"/>
    </source>
</evidence>
<dbReference type="Gene3D" id="3.40.190.10">
    <property type="entry name" value="Periplasmic binding protein-like II"/>
    <property type="match status" value="2"/>
</dbReference>
<dbReference type="GO" id="GO:0010628">
    <property type="term" value="P:positive regulation of gene expression"/>
    <property type="evidence" value="ECO:0007669"/>
    <property type="project" value="TreeGrafter"/>
</dbReference>
<evidence type="ECO:0000256" key="1">
    <source>
        <dbReference type="ARBA" id="ARBA00009437"/>
    </source>
</evidence>
<dbReference type="GO" id="GO:0043565">
    <property type="term" value="F:sequence-specific DNA binding"/>
    <property type="evidence" value="ECO:0007669"/>
    <property type="project" value="TreeGrafter"/>
</dbReference>
<dbReference type="PRINTS" id="PR00039">
    <property type="entry name" value="HTHLYSR"/>
</dbReference>
<dbReference type="GO" id="GO:0009089">
    <property type="term" value="P:lysine biosynthetic process via diaminopimelate"/>
    <property type="evidence" value="ECO:0007669"/>
    <property type="project" value="TreeGrafter"/>
</dbReference>
<protein>
    <submittedName>
        <fullName evidence="6">LysR family transcriptional regulator</fullName>
    </submittedName>
</protein>
<dbReference type="SUPFAM" id="SSF46785">
    <property type="entry name" value="Winged helix' DNA-binding domain"/>
    <property type="match status" value="1"/>
</dbReference>
<name>A0A1C3K2U3_9BURK</name>
<dbReference type="PANTHER" id="PTHR30427">
    <property type="entry name" value="TRANSCRIPTIONAL ACTIVATOR PROTEIN LYSR"/>
    <property type="match status" value="1"/>
</dbReference>
<organism evidence="6 8">
    <name type="scientific">Orrella dioscoreae</name>
    <dbReference type="NCBI Taxonomy" id="1851544"/>
    <lineage>
        <taxon>Bacteria</taxon>
        <taxon>Pseudomonadati</taxon>
        <taxon>Pseudomonadota</taxon>
        <taxon>Betaproteobacteria</taxon>
        <taxon>Burkholderiales</taxon>
        <taxon>Alcaligenaceae</taxon>
        <taxon>Orrella</taxon>
    </lineage>
</organism>
<keyword evidence="4" id="KW-0804">Transcription</keyword>
<reference evidence="6 8" key="1">
    <citation type="submission" date="2016-06" db="EMBL/GenBank/DDBJ databases">
        <authorList>
            <person name="Kjaerup R.B."/>
            <person name="Dalgaard T.S."/>
            <person name="Juul-Madsen H.R."/>
        </authorList>
    </citation>
    <scope>NUCLEOTIDE SEQUENCE [LARGE SCALE GENOMIC DNA]</scope>
    <source>
        <strain evidence="6">Orrdi1</strain>
    </source>
</reference>
<dbReference type="EMBL" id="LT907988">
    <property type="protein sequence ID" value="SOE52146.1"/>
    <property type="molecule type" value="Genomic_DNA"/>
</dbReference>
<dbReference type="PANTHER" id="PTHR30427:SF1">
    <property type="entry name" value="TRANSCRIPTIONAL ACTIVATOR PROTEIN LYSR"/>
    <property type="match status" value="1"/>
</dbReference>
<dbReference type="KEGG" id="odi:ODI_R3953"/>
<dbReference type="InterPro" id="IPR005119">
    <property type="entry name" value="LysR_subst-bd"/>
</dbReference>
<evidence type="ECO:0000313" key="7">
    <source>
        <dbReference type="EMBL" id="SOE52146.1"/>
    </source>
</evidence>
<comment type="similarity">
    <text evidence="1">Belongs to the LysR transcriptional regulatory family.</text>
</comment>
<proteinExistence type="inferred from homology"/>
<keyword evidence="8" id="KW-1185">Reference proteome</keyword>
<dbReference type="AlphaFoldDB" id="A0A1C3K2U3"/>
<feature type="domain" description="HTH lysR-type" evidence="5">
    <location>
        <begin position="9"/>
        <end position="66"/>
    </location>
</feature>
<dbReference type="PROSITE" id="PS50931">
    <property type="entry name" value="HTH_LYSR"/>
    <property type="match status" value="1"/>
</dbReference>
<evidence type="ECO:0000256" key="4">
    <source>
        <dbReference type="ARBA" id="ARBA00023163"/>
    </source>
</evidence>
<evidence type="ECO:0000313" key="6">
    <source>
        <dbReference type="EMBL" id="SBT25687.1"/>
    </source>
</evidence>
<dbReference type="STRING" id="1851544.ODI_01314"/>
<dbReference type="EMBL" id="FLRC01000022">
    <property type="protein sequence ID" value="SBT25687.1"/>
    <property type="molecule type" value="Genomic_DNA"/>
</dbReference>
<evidence type="ECO:0000256" key="3">
    <source>
        <dbReference type="ARBA" id="ARBA00023125"/>
    </source>
</evidence>
<dbReference type="InterPro" id="IPR036390">
    <property type="entry name" value="WH_DNA-bd_sf"/>
</dbReference>
<accession>A0A1C3K2U3</accession>
<dbReference type="Proteomes" id="UP000078558">
    <property type="component" value="Chromosome I"/>
</dbReference>